<evidence type="ECO:0008006" key="2">
    <source>
        <dbReference type="Google" id="ProtNLM"/>
    </source>
</evidence>
<evidence type="ECO:0000313" key="1">
    <source>
        <dbReference type="EMBL" id="HGT37707.1"/>
    </source>
</evidence>
<organism evidence="1">
    <name type="scientific">Schlesneria paludicola</name>
    <dbReference type="NCBI Taxonomy" id="360056"/>
    <lineage>
        <taxon>Bacteria</taxon>
        <taxon>Pseudomonadati</taxon>
        <taxon>Planctomycetota</taxon>
        <taxon>Planctomycetia</taxon>
        <taxon>Planctomycetales</taxon>
        <taxon>Planctomycetaceae</taxon>
        <taxon>Schlesneria</taxon>
    </lineage>
</organism>
<dbReference type="Pfam" id="PF12843">
    <property type="entry name" value="QSregVF_b"/>
    <property type="match status" value="1"/>
</dbReference>
<dbReference type="EMBL" id="DSVQ01000001">
    <property type="protein sequence ID" value="HGT37707.1"/>
    <property type="molecule type" value="Genomic_DNA"/>
</dbReference>
<dbReference type="InterPro" id="IPR036869">
    <property type="entry name" value="J_dom_sf"/>
</dbReference>
<proteinExistence type="predicted"/>
<protein>
    <recommendedName>
        <fullName evidence="2">J domain-containing protein</fullName>
    </recommendedName>
</protein>
<dbReference type="InterPro" id="IPR001623">
    <property type="entry name" value="DnaJ_domain"/>
</dbReference>
<gene>
    <name evidence="1" type="ORF">ENS64_00315</name>
</gene>
<dbReference type="AlphaFoldDB" id="A0A7C4QKX3"/>
<reference evidence="1" key="1">
    <citation type="journal article" date="2020" name="mSystems">
        <title>Genome- and Community-Level Interaction Insights into Carbon Utilization and Element Cycling Functions of Hydrothermarchaeota in Hydrothermal Sediment.</title>
        <authorList>
            <person name="Zhou Z."/>
            <person name="Liu Y."/>
            <person name="Xu W."/>
            <person name="Pan J."/>
            <person name="Luo Z.H."/>
            <person name="Li M."/>
        </authorList>
    </citation>
    <scope>NUCLEOTIDE SEQUENCE [LARGE SCALE GENOMIC DNA]</scope>
    <source>
        <strain evidence="1">SpSt-508</strain>
    </source>
</reference>
<comment type="caution">
    <text evidence="1">The sequence shown here is derived from an EMBL/GenBank/DDBJ whole genome shotgun (WGS) entry which is preliminary data.</text>
</comment>
<dbReference type="InterPro" id="IPR024530">
    <property type="entry name" value="QSregVF_b"/>
</dbReference>
<dbReference type="SUPFAM" id="SSF46565">
    <property type="entry name" value="Chaperone J-domain"/>
    <property type="match status" value="1"/>
</dbReference>
<dbReference type="CDD" id="cd06257">
    <property type="entry name" value="DnaJ"/>
    <property type="match status" value="1"/>
</dbReference>
<accession>A0A7C4QKX3</accession>
<dbReference type="Gene3D" id="1.10.287.110">
    <property type="entry name" value="DnaJ domain"/>
    <property type="match status" value="1"/>
</dbReference>
<sequence length="104" mass="11858">MRMPFGKYRGQPLSEIPQHYLEWLLRSVDLRPSLEAAVIAELNQRYKPPPPPIDLKAVTKAWYRQLTLKYHPDRGGSNAAMAAINDAYDVLRELLARNGVELDA</sequence>
<name>A0A7C4QKX3_9PLAN</name>